<comment type="caution">
    <text evidence="2">The sequence shown here is derived from an EMBL/GenBank/DDBJ whole genome shotgun (WGS) entry which is preliminary data.</text>
</comment>
<organism evidence="2">
    <name type="scientific">Caldilinea aerophila</name>
    <dbReference type="NCBI Taxonomy" id="133453"/>
    <lineage>
        <taxon>Bacteria</taxon>
        <taxon>Bacillati</taxon>
        <taxon>Chloroflexota</taxon>
        <taxon>Caldilineae</taxon>
        <taxon>Caldilineales</taxon>
        <taxon>Caldilineaceae</taxon>
        <taxon>Caldilinea</taxon>
    </lineage>
</organism>
<sequence>MDNLVQMEWANAAGLWVGFIFTLLIFSALLGDHLLARLAQYVLVGAVLGYAVVVTWQSILASDVVTSLRAAPQEKPWHWIPVLLAVVMTIAGLERIFAQGRAPSRQSAAWGRGLRALGAIPALALVSIGAAVTLVGAVQGTLAPQFLSAARSDLTWGAEGPGQITGILVLVLTVASLLFFVIDADRHLEQQPIWVQRPMRVLLWIGQRALWLAAGALFARLLASRLSLLAAELAHWSYTLQPTTLGQMLERWWRIVIGA</sequence>
<gene>
    <name evidence="2" type="ORF">ENQ20_08930</name>
</gene>
<keyword evidence="1" id="KW-0812">Transmembrane</keyword>
<feature type="transmembrane region" description="Helical" evidence="1">
    <location>
        <begin position="162"/>
        <end position="181"/>
    </location>
</feature>
<accession>A0A7C1JHL4</accession>
<name>A0A7C1JHL4_9CHLR</name>
<dbReference type="AlphaFoldDB" id="A0A7C1JHL4"/>
<feature type="transmembrane region" description="Helical" evidence="1">
    <location>
        <begin position="79"/>
        <end position="98"/>
    </location>
</feature>
<feature type="transmembrane region" description="Helical" evidence="1">
    <location>
        <begin position="201"/>
        <end position="223"/>
    </location>
</feature>
<feature type="transmembrane region" description="Helical" evidence="1">
    <location>
        <begin position="12"/>
        <end position="31"/>
    </location>
</feature>
<dbReference type="EMBL" id="DSMG01000086">
    <property type="protein sequence ID" value="HDX31601.1"/>
    <property type="molecule type" value="Genomic_DNA"/>
</dbReference>
<keyword evidence="1" id="KW-1133">Transmembrane helix</keyword>
<proteinExistence type="predicted"/>
<reference evidence="2" key="1">
    <citation type="journal article" date="2020" name="mSystems">
        <title>Genome- and Community-Level Interaction Insights into Carbon Utilization and Element Cycling Functions of Hydrothermarchaeota in Hydrothermal Sediment.</title>
        <authorList>
            <person name="Zhou Z."/>
            <person name="Liu Y."/>
            <person name="Xu W."/>
            <person name="Pan J."/>
            <person name="Luo Z.H."/>
            <person name="Li M."/>
        </authorList>
    </citation>
    <scope>NUCLEOTIDE SEQUENCE [LARGE SCALE GENOMIC DNA]</scope>
    <source>
        <strain evidence="2">SpSt-289</strain>
    </source>
</reference>
<evidence type="ECO:0000256" key="1">
    <source>
        <dbReference type="SAM" id="Phobius"/>
    </source>
</evidence>
<evidence type="ECO:0000313" key="2">
    <source>
        <dbReference type="EMBL" id="HDX31601.1"/>
    </source>
</evidence>
<protein>
    <submittedName>
        <fullName evidence="2">Uncharacterized protein</fullName>
    </submittedName>
</protein>
<feature type="transmembrane region" description="Helical" evidence="1">
    <location>
        <begin position="38"/>
        <end position="59"/>
    </location>
</feature>
<feature type="transmembrane region" description="Helical" evidence="1">
    <location>
        <begin position="119"/>
        <end position="142"/>
    </location>
</feature>
<keyword evidence="1" id="KW-0472">Membrane</keyword>